<dbReference type="Proteomes" id="UP001059893">
    <property type="component" value="Unassembled WGS sequence"/>
</dbReference>
<evidence type="ECO:0000256" key="1">
    <source>
        <dbReference type="SAM" id="MobiDB-lite"/>
    </source>
</evidence>
<feature type="compositionally biased region" description="Basic and acidic residues" evidence="1">
    <location>
        <begin position="8"/>
        <end position="21"/>
    </location>
</feature>
<name>A0ABQ8NYU0_PYRGI</name>
<accession>A0ABQ8NYU0</accession>
<evidence type="ECO:0000313" key="2">
    <source>
        <dbReference type="EMBL" id="KAI6304054.1"/>
    </source>
</evidence>
<reference evidence="2" key="1">
    <citation type="submission" date="2021-01" db="EMBL/GenBank/DDBJ databases">
        <title>Deciphering the adaptive evolutionary patterns associated with biogeogrpahic diversity in the finger millet blast pathogen Magnaporthe oryzae in Eastern Africa.</title>
        <authorList>
            <person name="Onyema G."/>
            <person name="Shittu T.A."/>
            <person name="Dodsworth S."/>
            <person name="Devilliers S."/>
            <person name="Muthumeenakshi S."/>
            <person name="Sreenivasaprasad S."/>
        </authorList>
    </citation>
    <scope>NUCLEOTIDE SEQUENCE</scope>
    <source>
        <strain evidence="2">D15/s37</strain>
    </source>
</reference>
<sequence>MMAKARRRTDEGGHVAHRLAEDENNDECWVEGEENGLIPLFILALVEAVSMMP</sequence>
<evidence type="ECO:0000313" key="3">
    <source>
        <dbReference type="Proteomes" id="UP001059893"/>
    </source>
</evidence>
<feature type="region of interest" description="Disordered" evidence="1">
    <location>
        <begin position="1"/>
        <end position="26"/>
    </location>
</feature>
<organism evidence="2 3">
    <name type="scientific">Pyricularia grisea</name>
    <name type="common">Crabgrass-specific blast fungus</name>
    <name type="synonym">Magnaporthe grisea</name>
    <dbReference type="NCBI Taxonomy" id="148305"/>
    <lineage>
        <taxon>Eukaryota</taxon>
        <taxon>Fungi</taxon>
        <taxon>Dikarya</taxon>
        <taxon>Ascomycota</taxon>
        <taxon>Pezizomycotina</taxon>
        <taxon>Sordariomycetes</taxon>
        <taxon>Sordariomycetidae</taxon>
        <taxon>Magnaporthales</taxon>
        <taxon>Pyriculariaceae</taxon>
        <taxon>Pyricularia</taxon>
    </lineage>
</organism>
<gene>
    <name evidence="2" type="ORF">MCOR33_000800</name>
</gene>
<dbReference type="EMBL" id="JABSND010000007">
    <property type="protein sequence ID" value="KAI6304054.1"/>
    <property type="molecule type" value="Genomic_DNA"/>
</dbReference>
<proteinExistence type="predicted"/>
<keyword evidence="3" id="KW-1185">Reference proteome</keyword>
<comment type="caution">
    <text evidence="2">The sequence shown here is derived from an EMBL/GenBank/DDBJ whole genome shotgun (WGS) entry which is preliminary data.</text>
</comment>
<protein>
    <submittedName>
        <fullName evidence="2">Uncharacterized protein</fullName>
    </submittedName>
</protein>